<dbReference type="EMBL" id="MFLD01000001">
    <property type="protein sequence ID" value="OGG61026.1"/>
    <property type="molecule type" value="Genomic_DNA"/>
</dbReference>
<protein>
    <submittedName>
        <fullName evidence="2">Uncharacterized protein</fullName>
    </submittedName>
</protein>
<sequence length="116" mass="13022">MKNEDLFFLAFFLTILAVRLSVVIVPEVDILFNNIIIHHFWFGLIIAGISFLFTKHTLCTLLLLAVGTGLMMDELIFVLLGAGHDKEYWSIPSLLGVFIGVLAAFLLRRKIVAFLA</sequence>
<feature type="transmembrane region" description="Helical" evidence="1">
    <location>
        <begin position="31"/>
        <end position="54"/>
    </location>
</feature>
<keyword evidence="1" id="KW-0472">Membrane</keyword>
<organism evidence="2 3">
    <name type="scientific">Candidatus Kaiserbacteria bacterium RIFCSPHIGHO2_02_FULL_49_16</name>
    <dbReference type="NCBI Taxonomy" id="1798490"/>
    <lineage>
        <taxon>Bacteria</taxon>
        <taxon>Candidatus Kaiseribacteriota</taxon>
    </lineage>
</organism>
<evidence type="ECO:0000256" key="1">
    <source>
        <dbReference type="SAM" id="Phobius"/>
    </source>
</evidence>
<keyword evidence="1" id="KW-0812">Transmembrane</keyword>
<keyword evidence="1" id="KW-1133">Transmembrane helix</keyword>
<dbReference type="AlphaFoldDB" id="A0A1F6DI18"/>
<dbReference type="Proteomes" id="UP000178042">
    <property type="component" value="Unassembled WGS sequence"/>
</dbReference>
<feature type="transmembrane region" description="Helical" evidence="1">
    <location>
        <begin position="61"/>
        <end position="82"/>
    </location>
</feature>
<evidence type="ECO:0000313" key="3">
    <source>
        <dbReference type="Proteomes" id="UP000178042"/>
    </source>
</evidence>
<comment type="caution">
    <text evidence="2">The sequence shown here is derived from an EMBL/GenBank/DDBJ whole genome shotgun (WGS) entry which is preliminary data.</text>
</comment>
<evidence type="ECO:0000313" key="2">
    <source>
        <dbReference type="EMBL" id="OGG61026.1"/>
    </source>
</evidence>
<reference evidence="2 3" key="1">
    <citation type="journal article" date="2016" name="Nat. Commun.">
        <title>Thousands of microbial genomes shed light on interconnected biogeochemical processes in an aquifer system.</title>
        <authorList>
            <person name="Anantharaman K."/>
            <person name="Brown C.T."/>
            <person name="Hug L.A."/>
            <person name="Sharon I."/>
            <person name="Castelle C.J."/>
            <person name="Probst A.J."/>
            <person name="Thomas B.C."/>
            <person name="Singh A."/>
            <person name="Wilkins M.J."/>
            <person name="Karaoz U."/>
            <person name="Brodie E.L."/>
            <person name="Williams K.H."/>
            <person name="Hubbard S.S."/>
            <person name="Banfield J.F."/>
        </authorList>
    </citation>
    <scope>NUCLEOTIDE SEQUENCE [LARGE SCALE GENOMIC DNA]</scope>
</reference>
<name>A0A1F6DI18_9BACT</name>
<gene>
    <name evidence="2" type="ORF">A3C86_04180</name>
</gene>
<accession>A0A1F6DI18</accession>
<proteinExistence type="predicted"/>
<feature type="transmembrane region" description="Helical" evidence="1">
    <location>
        <begin position="88"/>
        <end position="107"/>
    </location>
</feature>